<sequence length="233" mass="25589">MGMLSLNSAQATTLNDVKTHLAAGQVQQTIQDALDLKTSEAYTLAAEALVLSVRKHILDKSNAPLLEQAENYARKAIDLNPRNGPAYYQLSKAIGGQAVLRGALGGLGALSETRELFEKAVQLAPEYAPAQVGLAMWHANVIKYGTLTAGLYGGKEQEILPRLQKAVELEPTVISHELNYAKALVILGNKNKRLKSKYLQDARKHLQKASQMPILTFWDREDRAEAVELLKTF</sequence>
<evidence type="ECO:0000313" key="1">
    <source>
        <dbReference type="EMBL" id="GGJ50805.1"/>
    </source>
</evidence>
<protein>
    <recommendedName>
        <fullName evidence="3">Tetratricopeptide repeat protein</fullName>
    </recommendedName>
</protein>
<evidence type="ECO:0008006" key="3">
    <source>
        <dbReference type="Google" id="ProtNLM"/>
    </source>
</evidence>
<evidence type="ECO:0000313" key="2">
    <source>
        <dbReference type="Proteomes" id="UP000632222"/>
    </source>
</evidence>
<dbReference type="SUPFAM" id="SSF48452">
    <property type="entry name" value="TPR-like"/>
    <property type="match status" value="1"/>
</dbReference>
<accession>A0ABQ2DCD1</accession>
<keyword evidence="2" id="KW-1185">Reference proteome</keyword>
<dbReference type="Gene3D" id="1.25.40.10">
    <property type="entry name" value="Tetratricopeptide repeat domain"/>
    <property type="match status" value="1"/>
</dbReference>
<comment type="caution">
    <text evidence="1">The sequence shown here is derived from an EMBL/GenBank/DDBJ whole genome shotgun (WGS) entry which is preliminary data.</text>
</comment>
<proteinExistence type="predicted"/>
<reference evidence="2" key="1">
    <citation type="journal article" date="2019" name="Int. J. Syst. Evol. Microbiol.">
        <title>The Global Catalogue of Microorganisms (GCM) 10K type strain sequencing project: providing services to taxonomists for standard genome sequencing and annotation.</title>
        <authorList>
            <consortium name="The Broad Institute Genomics Platform"/>
            <consortium name="The Broad Institute Genome Sequencing Center for Infectious Disease"/>
            <person name="Wu L."/>
            <person name="Ma J."/>
        </authorList>
    </citation>
    <scope>NUCLEOTIDE SEQUENCE [LARGE SCALE GENOMIC DNA]</scope>
    <source>
        <strain evidence="2">JCM 14370</strain>
    </source>
</reference>
<dbReference type="InterPro" id="IPR011990">
    <property type="entry name" value="TPR-like_helical_dom_sf"/>
</dbReference>
<gene>
    <name evidence="1" type="ORF">GCM10008938_41020</name>
</gene>
<dbReference type="EMBL" id="BMOD01000022">
    <property type="protein sequence ID" value="GGJ50805.1"/>
    <property type="molecule type" value="Genomic_DNA"/>
</dbReference>
<name>A0ABQ2DCD1_9DEIO</name>
<organism evidence="1 2">
    <name type="scientific">Deinococcus roseus</name>
    <dbReference type="NCBI Taxonomy" id="392414"/>
    <lineage>
        <taxon>Bacteria</taxon>
        <taxon>Thermotogati</taxon>
        <taxon>Deinococcota</taxon>
        <taxon>Deinococci</taxon>
        <taxon>Deinococcales</taxon>
        <taxon>Deinococcaceae</taxon>
        <taxon>Deinococcus</taxon>
    </lineage>
</organism>
<dbReference type="Proteomes" id="UP000632222">
    <property type="component" value="Unassembled WGS sequence"/>
</dbReference>